<dbReference type="RefSeq" id="WP_244796807.1">
    <property type="nucleotide sequence ID" value="NZ_CP091511.1"/>
</dbReference>
<gene>
    <name evidence="1" type="ORF">LVJ82_04610</name>
</gene>
<name>A0ABY4E787_9NEIS</name>
<keyword evidence="2" id="KW-1185">Reference proteome</keyword>
<protein>
    <submittedName>
        <fullName evidence="1">Uncharacterized protein</fullName>
    </submittedName>
</protein>
<evidence type="ECO:0000313" key="2">
    <source>
        <dbReference type="Proteomes" id="UP000832011"/>
    </source>
</evidence>
<accession>A0ABY4E787</accession>
<organism evidence="1 2">
    <name type="scientific">Vitreoscilla massiliensis</name>
    <dbReference type="NCBI Taxonomy" id="1689272"/>
    <lineage>
        <taxon>Bacteria</taxon>
        <taxon>Pseudomonadati</taxon>
        <taxon>Pseudomonadota</taxon>
        <taxon>Betaproteobacteria</taxon>
        <taxon>Neisseriales</taxon>
        <taxon>Neisseriaceae</taxon>
        <taxon>Vitreoscilla</taxon>
    </lineage>
</organism>
<reference evidence="1 2" key="1">
    <citation type="journal article" date="2022" name="Res Sq">
        <title>Evolution of multicellular longitudinally dividing oral cavity symbionts (Neisseriaceae).</title>
        <authorList>
            <person name="Nyongesa S."/>
            <person name="Weber P."/>
            <person name="Bernet E."/>
            <person name="Pullido F."/>
            <person name="Nieckarz M."/>
            <person name="Delaby M."/>
            <person name="Nieves C."/>
            <person name="Viehboeck T."/>
            <person name="Krause N."/>
            <person name="Rivera-Millot A."/>
            <person name="Nakamura A."/>
            <person name="Vischer N."/>
            <person name="VanNieuwenhze M."/>
            <person name="Brun Y."/>
            <person name="Cava F."/>
            <person name="Bulgheresi S."/>
            <person name="Veyrier F."/>
        </authorList>
    </citation>
    <scope>NUCLEOTIDE SEQUENCE [LARGE SCALE GENOMIC DNA]</scope>
    <source>
        <strain evidence="1 2">SN4</strain>
    </source>
</reference>
<proteinExistence type="predicted"/>
<dbReference type="EMBL" id="CP091511">
    <property type="protein sequence ID" value="UOO90273.1"/>
    <property type="molecule type" value="Genomic_DNA"/>
</dbReference>
<dbReference type="Proteomes" id="UP000832011">
    <property type="component" value="Chromosome"/>
</dbReference>
<evidence type="ECO:0000313" key="1">
    <source>
        <dbReference type="EMBL" id="UOO90273.1"/>
    </source>
</evidence>
<sequence>MQNKAGIKIIDNETIEVTLSNGATHIMHEPQGHAMRGLSLDMVRAKVTDQVQPLYARICEPIVSRKQFETMGLSDISLLNAALDFFMPTLWARKRFGKSIRAFTRRIRPLPRLANQR</sequence>